<dbReference type="Gene3D" id="3.40.630.30">
    <property type="match status" value="1"/>
</dbReference>
<dbReference type="SUPFAM" id="SSF52210">
    <property type="entry name" value="Succinyl-CoA synthetase domains"/>
    <property type="match status" value="2"/>
</dbReference>
<dbReference type="GO" id="GO:0006099">
    <property type="term" value="P:tricarboxylic acid cycle"/>
    <property type="evidence" value="ECO:0007669"/>
    <property type="project" value="UniProtKB-KW"/>
</dbReference>
<dbReference type="SMART" id="SM00881">
    <property type="entry name" value="CoA_binding"/>
    <property type="match status" value="1"/>
</dbReference>
<keyword evidence="2" id="KW-0436">Ligase</keyword>
<dbReference type="InterPro" id="IPR036291">
    <property type="entry name" value="NAD(P)-bd_dom_sf"/>
</dbReference>
<dbReference type="InterPro" id="IPR016102">
    <property type="entry name" value="Succinyl-CoA_synth-like"/>
</dbReference>
<evidence type="ECO:0000256" key="2">
    <source>
        <dbReference type="ARBA" id="ARBA00022598"/>
    </source>
</evidence>
<dbReference type="InterPro" id="IPR051538">
    <property type="entry name" value="Acyl-CoA_Synth/Transferase"/>
</dbReference>
<dbReference type="Gene3D" id="3.30.470.20">
    <property type="entry name" value="ATP-grasp fold, B domain"/>
    <property type="match status" value="1"/>
</dbReference>
<evidence type="ECO:0000259" key="6">
    <source>
        <dbReference type="PROSITE" id="PS51186"/>
    </source>
</evidence>
<keyword evidence="4" id="KW-0067">ATP-binding</keyword>
<dbReference type="EMBL" id="PIQN01000001">
    <property type="protein sequence ID" value="PKA45525.1"/>
    <property type="molecule type" value="Genomic_DNA"/>
</dbReference>
<dbReference type="STRING" id="1041146.GCA_000427985_03300"/>
<proteinExistence type="predicted"/>
<evidence type="ECO:0000256" key="1">
    <source>
        <dbReference type="ARBA" id="ARBA00022532"/>
    </source>
</evidence>
<evidence type="ECO:0000313" key="8">
    <source>
        <dbReference type="Proteomes" id="UP000232164"/>
    </source>
</evidence>
<dbReference type="RefSeq" id="WP_100770307.1">
    <property type="nucleotide sequence ID" value="NZ_PIQN01000001.1"/>
</dbReference>
<dbReference type="SUPFAM" id="SSF55729">
    <property type="entry name" value="Acyl-CoA N-acyltransferases (Nat)"/>
    <property type="match status" value="1"/>
</dbReference>
<dbReference type="InterPro" id="IPR000182">
    <property type="entry name" value="GNAT_dom"/>
</dbReference>
<dbReference type="Pfam" id="PF13380">
    <property type="entry name" value="CoA_binding_2"/>
    <property type="match status" value="1"/>
</dbReference>
<feature type="domain" description="N-acetyltransferase" evidence="6">
    <location>
        <begin position="739"/>
        <end position="893"/>
    </location>
</feature>
<dbReference type="SUPFAM" id="SSF56059">
    <property type="entry name" value="Glutathione synthetase ATP-binding domain-like"/>
    <property type="match status" value="1"/>
</dbReference>
<dbReference type="Proteomes" id="UP000232164">
    <property type="component" value="Unassembled WGS sequence"/>
</dbReference>
<protein>
    <submittedName>
        <fullName evidence="7">GNAT family N-acetyltransferase</fullName>
    </submittedName>
</protein>
<dbReference type="InterPro" id="IPR013815">
    <property type="entry name" value="ATP_grasp_subdomain_1"/>
</dbReference>
<name>A0A2N0DHD4_RHISU</name>
<keyword evidence="7" id="KW-0808">Transferase</keyword>
<dbReference type="InterPro" id="IPR032875">
    <property type="entry name" value="Succ_CoA_lig_flav_dom"/>
</dbReference>
<dbReference type="PANTHER" id="PTHR43334:SF1">
    <property type="entry name" value="3-HYDROXYPROPIONATE--COA LIGASE [ADP-FORMING]"/>
    <property type="match status" value="1"/>
</dbReference>
<dbReference type="GO" id="GO:0005524">
    <property type="term" value="F:ATP binding"/>
    <property type="evidence" value="ECO:0007669"/>
    <property type="project" value="UniProtKB-KW"/>
</dbReference>
<feature type="region of interest" description="Disordered" evidence="5">
    <location>
        <begin position="892"/>
        <end position="919"/>
    </location>
</feature>
<dbReference type="Gene3D" id="3.40.50.720">
    <property type="entry name" value="NAD(P)-binding Rossmann-like Domain"/>
    <property type="match status" value="1"/>
</dbReference>
<dbReference type="InterPro" id="IPR016181">
    <property type="entry name" value="Acyl_CoA_acyltransferase"/>
</dbReference>
<evidence type="ECO:0000256" key="3">
    <source>
        <dbReference type="ARBA" id="ARBA00022741"/>
    </source>
</evidence>
<keyword evidence="1" id="KW-0816">Tricarboxylic acid cycle</keyword>
<dbReference type="InterPro" id="IPR043938">
    <property type="entry name" value="Ligase_CoA_dom"/>
</dbReference>
<evidence type="ECO:0000256" key="4">
    <source>
        <dbReference type="ARBA" id="ARBA00022840"/>
    </source>
</evidence>
<comment type="caution">
    <text evidence="7">The sequence shown here is derived from an EMBL/GenBank/DDBJ whole genome shotgun (WGS) entry which is preliminary data.</text>
</comment>
<dbReference type="GO" id="GO:0016747">
    <property type="term" value="F:acyltransferase activity, transferring groups other than amino-acyl groups"/>
    <property type="evidence" value="ECO:0007669"/>
    <property type="project" value="InterPro"/>
</dbReference>
<dbReference type="InterPro" id="IPR003781">
    <property type="entry name" value="CoA-bd"/>
</dbReference>
<dbReference type="CDD" id="cd04301">
    <property type="entry name" value="NAT_SF"/>
    <property type="match status" value="1"/>
</dbReference>
<dbReference type="Gene3D" id="3.40.50.261">
    <property type="entry name" value="Succinyl-CoA synthetase domains"/>
    <property type="match status" value="2"/>
</dbReference>
<dbReference type="Pfam" id="PF13549">
    <property type="entry name" value="ATP-grasp_5"/>
    <property type="match status" value="1"/>
</dbReference>
<dbReference type="PROSITE" id="PS51186">
    <property type="entry name" value="GNAT"/>
    <property type="match status" value="1"/>
</dbReference>
<dbReference type="AlphaFoldDB" id="A0A2N0DHD4"/>
<dbReference type="Pfam" id="PF00583">
    <property type="entry name" value="Acetyltransf_1"/>
    <property type="match status" value="1"/>
</dbReference>
<reference evidence="7 8" key="1">
    <citation type="submission" date="2017-11" db="EMBL/GenBank/DDBJ databases">
        <authorList>
            <person name="Han C.G."/>
        </authorList>
    </citation>
    <scope>NUCLEOTIDE SEQUENCE [LARGE SCALE GENOMIC DNA]</scope>
    <source>
        <strain evidence="7 8">HCNT1</strain>
    </source>
</reference>
<dbReference type="GO" id="GO:0043758">
    <property type="term" value="F:acetate-CoA ligase (ADP-forming) activity"/>
    <property type="evidence" value="ECO:0007669"/>
    <property type="project" value="InterPro"/>
</dbReference>
<dbReference type="SUPFAM" id="SSF51735">
    <property type="entry name" value="NAD(P)-binding Rossmann-fold domains"/>
    <property type="match status" value="1"/>
</dbReference>
<gene>
    <name evidence="7" type="ORF">CWR43_00365</name>
</gene>
<evidence type="ECO:0000256" key="5">
    <source>
        <dbReference type="SAM" id="MobiDB-lite"/>
    </source>
</evidence>
<accession>A0A2N0DHD4</accession>
<dbReference type="Pfam" id="PF13607">
    <property type="entry name" value="Succ_CoA_lig"/>
    <property type="match status" value="1"/>
</dbReference>
<dbReference type="Gene3D" id="3.30.1490.20">
    <property type="entry name" value="ATP-grasp fold, A domain"/>
    <property type="match status" value="1"/>
</dbReference>
<dbReference type="Pfam" id="PF19045">
    <property type="entry name" value="Ligase_CoA_2"/>
    <property type="match status" value="1"/>
</dbReference>
<dbReference type="PANTHER" id="PTHR43334">
    <property type="entry name" value="ACETATE--COA LIGASE [ADP-FORMING]"/>
    <property type="match status" value="1"/>
</dbReference>
<reference evidence="7 8" key="2">
    <citation type="submission" date="2017-12" db="EMBL/GenBank/DDBJ databases">
        <title>Genome sequence of Rhizobium sullae HCNT1 isolated from Sulla coronaria nodules and featuring peculiar denitrification phenotypes.</title>
        <authorList>
            <person name="De Diego-Diaz B."/>
            <person name="Treu L."/>
            <person name="Campanaro S."/>
            <person name="Da Silva Duarte V."/>
            <person name="Basaglia M."/>
            <person name="Favaro L."/>
            <person name="Casella S."/>
            <person name="Squartini A."/>
        </authorList>
    </citation>
    <scope>NUCLEOTIDE SEQUENCE [LARGE SCALE GENOMIC DNA]</scope>
    <source>
        <strain evidence="7 8">HCNT1</strain>
    </source>
</reference>
<organism evidence="7 8">
    <name type="scientific">Rhizobium sullae</name>
    <name type="common">Rhizobium hedysari</name>
    <dbReference type="NCBI Taxonomy" id="50338"/>
    <lineage>
        <taxon>Bacteria</taxon>
        <taxon>Pseudomonadati</taxon>
        <taxon>Pseudomonadota</taxon>
        <taxon>Alphaproteobacteria</taxon>
        <taxon>Hyphomicrobiales</taxon>
        <taxon>Rhizobiaceae</taxon>
        <taxon>Rhizobium/Agrobacterium group</taxon>
        <taxon>Rhizobium</taxon>
    </lineage>
</organism>
<sequence>MSIKNLAPLLHPRSIAIIGASTRPDAIGSKILDNVLRGGFAGDIWPVNPKHARILEQSCYPSVSALPAAPDVAIVATPAPTIPSLLRELGEKGTKIAVLVTAGLSDKNGLRQAALEASKPYGLRLFGPNVVGLILPTANLNASFVLTGASRGNIGLLSQSGAIVSSLLDWAGDHDIGFSQVISLGDMIDVDIGDAIDLLATDHETSAIIIYLESIVNPRKFISAARAAGRLKPLIAIVPGRHKAAAAAAATHTGALASNNRILDAVLKRAGIIRVMTLSELFAAAEITARFPPLSPTRIAIVTNGGGAGVLAVDSLLDKGEVLASLTAETVADLDRLLPGGWSRNNPVDVAGDATPDRYAAAVRTIAADTGVDAVLALHCPVQAAPPAVTALAVAGIVQEGTVAGKPLLTCFLGGKAARDGRQILRGAGISDHEMPDDAIAALHILAQWGRRKEQLTHIAGSTTKESSFDRNAAFGIFEEAASEGRAMLTEIEAKGVLGAYGIPVPEYLVAGTIAAVDTLATRMLRHHPAIVLKILSRKITHKSDIGGVALNLTSTAEVRRAARKMKAAATTAGFADQIDGYVLQPMVKVDNGFELLAGLSADAVFGPAIVFGAGGIAVEQTDDVAMGLPPLDDGLADDLIKATRIDRLLQGFRHIPAADRDAIKKVLLALSQMAVDFPFVRAVDINPLVAGSRTIIALDARIEIDPSRLREPAPNRNLVIRPYPAGWSSDVTLRGQCFSLRPILPLDAELYAGLLEQTTADDLRMRFFGQTRLSEAAIVRMTHIDYEREMAFVAINPVGQLVGVSRLVIDAGREWGEYGVLVRSDQQRIGLGTALLQQLLTFARAEGLAEVRGAVLRSNEKMLGLCRKLGFEVVTSSGDASLKQVRIRLSDPNAAGGRNKRDANTGGHKLRRSFPNPP</sequence>
<keyword evidence="3" id="KW-0547">Nucleotide-binding</keyword>
<evidence type="ECO:0000313" key="7">
    <source>
        <dbReference type="EMBL" id="PKA45525.1"/>
    </source>
</evidence>